<reference evidence="2 3" key="1">
    <citation type="submission" date="2016-09" db="EMBL/GenBank/DDBJ databases">
        <title>Bacillus aquimaris SAMM genome sequence reveals colonization and biosurfactant production capacities.</title>
        <authorList>
            <person name="Waghmode S.R."/>
            <person name="Suryavanshi M.V."/>
        </authorList>
    </citation>
    <scope>NUCLEOTIDE SEQUENCE [LARGE SCALE GENOMIC DNA]</scope>
    <source>
        <strain evidence="2 3">SAMM</strain>
    </source>
</reference>
<keyword evidence="1" id="KW-1133">Transmembrane helix</keyword>
<name>A0A1J6WWW2_9BACI</name>
<evidence type="ECO:0000256" key="1">
    <source>
        <dbReference type="SAM" id="Phobius"/>
    </source>
</evidence>
<feature type="transmembrane region" description="Helical" evidence="1">
    <location>
        <begin position="12"/>
        <end position="31"/>
    </location>
</feature>
<keyword evidence="1" id="KW-0812">Transmembrane</keyword>
<comment type="caution">
    <text evidence="2">The sequence shown here is derived from an EMBL/GenBank/DDBJ whole genome shotgun (WGS) entry which is preliminary data.</text>
</comment>
<dbReference type="AlphaFoldDB" id="A0A1J6WWW2"/>
<dbReference type="Proteomes" id="UP000182062">
    <property type="component" value="Unassembled WGS sequence"/>
</dbReference>
<gene>
    <name evidence="2" type="ORF">BHE18_21285</name>
</gene>
<sequence length="69" mass="8134">MNKKEKRWRRFYLFLMIFFYAIYVPVSIIEWLAGDGGLPLTAVVVGLALPYMRKNHINQIQMKENTGLE</sequence>
<organism evidence="2 3">
    <name type="scientific">Rossellomorea aquimaris</name>
    <dbReference type="NCBI Taxonomy" id="189382"/>
    <lineage>
        <taxon>Bacteria</taxon>
        <taxon>Bacillati</taxon>
        <taxon>Bacillota</taxon>
        <taxon>Bacilli</taxon>
        <taxon>Bacillales</taxon>
        <taxon>Bacillaceae</taxon>
        <taxon>Rossellomorea</taxon>
    </lineage>
</organism>
<dbReference type="RefSeq" id="WP_071617294.1">
    <property type="nucleotide sequence ID" value="NZ_MINN01000073.1"/>
</dbReference>
<keyword evidence="1" id="KW-0472">Membrane</keyword>
<keyword evidence="3" id="KW-1185">Reference proteome</keyword>
<dbReference type="OrthoDB" id="2454561at2"/>
<accession>A0A1J6WWW2</accession>
<evidence type="ECO:0000313" key="2">
    <source>
        <dbReference type="EMBL" id="OIU72675.1"/>
    </source>
</evidence>
<proteinExistence type="predicted"/>
<protein>
    <submittedName>
        <fullName evidence="2">Uncharacterized protein</fullName>
    </submittedName>
</protein>
<evidence type="ECO:0000313" key="3">
    <source>
        <dbReference type="Proteomes" id="UP000182062"/>
    </source>
</evidence>
<dbReference type="EMBL" id="MINN01000073">
    <property type="protein sequence ID" value="OIU72675.1"/>
    <property type="molecule type" value="Genomic_DNA"/>
</dbReference>